<dbReference type="AlphaFoldDB" id="A0A834L6R9"/>
<sequence length="222" mass="23814">MASVAGRWGHRPPWPTSPPLCVLPATRLDLVPSTSSIAFLVSLPLISLATPSSPPNPHHLPPSSPPLLTPTSPSPSPQMSIRGTTSSPHRPSKSITSALELQSVVRRFIDWRTQAADNQALACPSTSNPEQVRHSQTPPIPDESIQLVEETPSSSSGYSSSPPPQKMNRPIDLSDLLTIPGASRGRGRSAVRGGDRSRVPCHLMAAMDPLNWTPFLAFLPRN</sequence>
<feature type="region of interest" description="Disordered" evidence="1">
    <location>
        <begin position="53"/>
        <end position="95"/>
    </location>
</feature>
<gene>
    <name evidence="2" type="ORF">RHSIM_Rhsim13G0133300</name>
</gene>
<evidence type="ECO:0000313" key="2">
    <source>
        <dbReference type="EMBL" id="KAF7120295.1"/>
    </source>
</evidence>
<evidence type="ECO:0000313" key="3">
    <source>
        <dbReference type="Proteomes" id="UP000626092"/>
    </source>
</evidence>
<accession>A0A834L6R9</accession>
<protein>
    <submittedName>
        <fullName evidence="2">Uncharacterized protein</fullName>
    </submittedName>
</protein>
<proteinExistence type="predicted"/>
<dbReference type="Proteomes" id="UP000626092">
    <property type="component" value="Unassembled WGS sequence"/>
</dbReference>
<dbReference type="EMBL" id="WJXA01000013">
    <property type="protein sequence ID" value="KAF7120295.1"/>
    <property type="molecule type" value="Genomic_DNA"/>
</dbReference>
<feature type="compositionally biased region" description="Pro residues" evidence="1">
    <location>
        <begin position="53"/>
        <end position="76"/>
    </location>
</feature>
<feature type="compositionally biased region" description="Polar residues" evidence="1">
    <location>
        <begin position="78"/>
        <end position="95"/>
    </location>
</feature>
<organism evidence="2 3">
    <name type="scientific">Rhododendron simsii</name>
    <name type="common">Sims's rhododendron</name>
    <dbReference type="NCBI Taxonomy" id="118357"/>
    <lineage>
        <taxon>Eukaryota</taxon>
        <taxon>Viridiplantae</taxon>
        <taxon>Streptophyta</taxon>
        <taxon>Embryophyta</taxon>
        <taxon>Tracheophyta</taxon>
        <taxon>Spermatophyta</taxon>
        <taxon>Magnoliopsida</taxon>
        <taxon>eudicotyledons</taxon>
        <taxon>Gunneridae</taxon>
        <taxon>Pentapetalae</taxon>
        <taxon>asterids</taxon>
        <taxon>Ericales</taxon>
        <taxon>Ericaceae</taxon>
        <taxon>Ericoideae</taxon>
        <taxon>Rhodoreae</taxon>
        <taxon>Rhododendron</taxon>
    </lineage>
</organism>
<reference evidence="2" key="1">
    <citation type="submission" date="2019-11" db="EMBL/GenBank/DDBJ databases">
        <authorList>
            <person name="Liu Y."/>
            <person name="Hou J."/>
            <person name="Li T.-Q."/>
            <person name="Guan C.-H."/>
            <person name="Wu X."/>
            <person name="Wu H.-Z."/>
            <person name="Ling F."/>
            <person name="Zhang R."/>
            <person name="Shi X.-G."/>
            <person name="Ren J.-P."/>
            <person name="Chen E.-F."/>
            <person name="Sun J.-M."/>
        </authorList>
    </citation>
    <scope>NUCLEOTIDE SEQUENCE</scope>
    <source>
        <strain evidence="2">Adult_tree_wgs_1</strain>
        <tissue evidence="2">Leaves</tissue>
    </source>
</reference>
<comment type="caution">
    <text evidence="2">The sequence shown here is derived from an EMBL/GenBank/DDBJ whole genome shotgun (WGS) entry which is preliminary data.</text>
</comment>
<evidence type="ECO:0000256" key="1">
    <source>
        <dbReference type="SAM" id="MobiDB-lite"/>
    </source>
</evidence>
<feature type="region of interest" description="Disordered" evidence="1">
    <location>
        <begin position="120"/>
        <end position="171"/>
    </location>
</feature>
<name>A0A834L6R9_RHOSS</name>
<feature type="compositionally biased region" description="Polar residues" evidence="1">
    <location>
        <begin position="124"/>
        <end position="137"/>
    </location>
</feature>
<keyword evidence="3" id="KW-1185">Reference proteome</keyword>